<evidence type="ECO:0000313" key="1">
    <source>
        <dbReference type="EMBL" id="GAG12985.1"/>
    </source>
</evidence>
<name>X0V4H8_9ZZZZ</name>
<reference evidence="1" key="1">
    <citation type="journal article" date="2014" name="Front. Microbiol.">
        <title>High frequency of phylogenetically diverse reductive dehalogenase-homologous genes in deep subseafloor sedimentary metagenomes.</title>
        <authorList>
            <person name="Kawai M."/>
            <person name="Futagami T."/>
            <person name="Toyoda A."/>
            <person name="Takaki Y."/>
            <person name="Nishi S."/>
            <person name="Hori S."/>
            <person name="Arai W."/>
            <person name="Tsubouchi T."/>
            <person name="Morono Y."/>
            <person name="Uchiyama I."/>
            <person name="Ito T."/>
            <person name="Fujiyama A."/>
            <person name="Inagaki F."/>
            <person name="Takami H."/>
        </authorList>
    </citation>
    <scope>NUCLEOTIDE SEQUENCE</scope>
    <source>
        <strain evidence="1">Expedition CK06-06</strain>
    </source>
</reference>
<sequence>ALTTEAMMSDRGLARLGFLAALLAPGCGSLSQIDASGESDPVLQAISLLGDRSLEGRHAPCVVNAIATIRSSRDPSGLTALVERITFCAPGSPGEPRLSGSY</sequence>
<protein>
    <submittedName>
        <fullName evidence="1">Uncharacterized protein</fullName>
    </submittedName>
</protein>
<organism evidence="1">
    <name type="scientific">marine sediment metagenome</name>
    <dbReference type="NCBI Taxonomy" id="412755"/>
    <lineage>
        <taxon>unclassified sequences</taxon>
        <taxon>metagenomes</taxon>
        <taxon>ecological metagenomes</taxon>
    </lineage>
</organism>
<dbReference type="EMBL" id="BARS01024927">
    <property type="protein sequence ID" value="GAG12985.1"/>
    <property type="molecule type" value="Genomic_DNA"/>
</dbReference>
<dbReference type="AlphaFoldDB" id="X0V4H8"/>
<gene>
    <name evidence="1" type="ORF">S01H1_39491</name>
</gene>
<proteinExistence type="predicted"/>
<feature type="non-terminal residue" evidence="1">
    <location>
        <position position="1"/>
    </location>
</feature>
<accession>X0V4H8</accession>
<comment type="caution">
    <text evidence="1">The sequence shown here is derived from an EMBL/GenBank/DDBJ whole genome shotgun (WGS) entry which is preliminary data.</text>
</comment>